<dbReference type="Proteomes" id="UP000005439">
    <property type="component" value="Chromosome"/>
</dbReference>
<keyword evidence="17" id="KW-1185">Reference proteome</keyword>
<evidence type="ECO:0000256" key="14">
    <source>
        <dbReference type="NCBIfam" id="TIGR01091"/>
    </source>
</evidence>
<dbReference type="Gene3D" id="3.40.50.2020">
    <property type="match status" value="1"/>
</dbReference>
<keyword evidence="6 16" id="KW-0328">Glycosyltransferase</keyword>
<dbReference type="GO" id="GO:0044206">
    <property type="term" value="P:UMP salvage"/>
    <property type="evidence" value="ECO:0007669"/>
    <property type="project" value="UniProtKB-UniPathway"/>
</dbReference>
<comment type="cofactor">
    <cofactor evidence="1">
        <name>Mg(2+)</name>
        <dbReference type="ChEBI" id="CHEBI:18420"/>
    </cofactor>
</comment>
<dbReference type="InterPro" id="IPR029057">
    <property type="entry name" value="PRTase-like"/>
</dbReference>
<evidence type="ECO:0000256" key="6">
    <source>
        <dbReference type="ARBA" id="ARBA00022676"/>
    </source>
</evidence>
<evidence type="ECO:0000256" key="8">
    <source>
        <dbReference type="ARBA" id="ARBA00022741"/>
    </source>
</evidence>
<dbReference type="GO" id="GO:0006223">
    <property type="term" value="P:uracil salvage"/>
    <property type="evidence" value="ECO:0007669"/>
    <property type="project" value="InterPro"/>
</dbReference>
<dbReference type="AlphaFoldDB" id="G8TZ28"/>
<protein>
    <recommendedName>
        <fullName evidence="13 14">Uracil phosphoribosyltransferase</fullName>
        <ecNumber evidence="4 14">2.4.2.9</ecNumber>
    </recommendedName>
</protein>
<dbReference type="InterPro" id="IPR050054">
    <property type="entry name" value="UPRTase/APRTase"/>
</dbReference>
<evidence type="ECO:0000313" key="16">
    <source>
        <dbReference type="EMBL" id="AEW06298.1"/>
    </source>
</evidence>
<dbReference type="GO" id="GO:0004845">
    <property type="term" value="F:uracil phosphoribosyltransferase activity"/>
    <property type="evidence" value="ECO:0007669"/>
    <property type="project" value="UniProtKB-UniRule"/>
</dbReference>
<evidence type="ECO:0000256" key="4">
    <source>
        <dbReference type="ARBA" id="ARBA00011894"/>
    </source>
</evidence>
<dbReference type="SUPFAM" id="SSF53271">
    <property type="entry name" value="PRTase-like"/>
    <property type="match status" value="1"/>
</dbReference>
<evidence type="ECO:0000256" key="3">
    <source>
        <dbReference type="ARBA" id="ARBA00009516"/>
    </source>
</evidence>
<evidence type="ECO:0000259" key="15">
    <source>
        <dbReference type="Pfam" id="PF14681"/>
    </source>
</evidence>
<comment type="pathway">
    <text evidence="2">Pyrimidine metabolism; UMP biosynthesis via salvage pathway; UMP from uracil: step 1/1.</text>
</comment>
<dbReference type="EMBL" id="CP003179">
    <property type="protein sequence ID" value="AEW06298.1"/>
    <property type="molecule type" value="Genomic_DNA"/>
</dbReference>
<dbReference type="PATRIC" id="fig|679936.5.peg.2930"/>
<evidence type="ECO:0000256" key="7">
    <source>
        <dbReference type="ARBA" id="ARBA00022679"/>
    </source>
</evidence>
<evidence type="ECO:0000256" key="11">
    <source>
        <dbReference type="ARBA" id="ARBA00052919"/>
    </source>
</evidence>
<sequence>MAGKVALRQSMIVVDHPLLRVHLTRLRDRNTPADQFRLHLTAIARLMAYPVLEFLETVPVSVVTPMAPAVGAELAQVPILVPVLRAGLGLVEGFRDVIPGAIVSHLGLYRDHHTLKPVRYYTNFPSAYRDHPFLLLDPMLATGGSAVDALDYLKDEGARHIRLISVIAAPEGVDRVGASHPDVPIFTAAVDERLNESGYILPGLGDAGDRQFGTL</sequence>
<dbReference type="EC" id="2.4.2.9" evidence="4 14"/>
<dbReference type="PANTHER" id="PTHR32315:SF4">
    <property type="entry name" value="URACIL PHOSPHORIBOSYLTRANSFERASE, CHLOROPLASTIC"/>
    <property type="match status" value="1"/>
</dbReference>
<dbReference type="NCBIfam" id="TIGR01091">
    <property type="entry name" value="upp"/>
    <property type="match status" value="1"/>
</dbReference>
<name>G8TZ28_SULAD</name>
<dbReference type="Pfam" id="PF14681">
    <property type="entry name" value="UPRTase"/>
    <property type="match status" value="1"/>
</dbReference>
<dbReference type="FunFam" id="3.40.50.2020:FF:000003">
    <property type="entry name" value="Uracil phosphoribosyltransferase"/>
    <property type="match status" value="1"/>
</dbReference>
<dbReference type="KEGG" id="sap:Sulac_2837"/>
<feature type="domain" description="Phosphoribosyltransferase" evidence="15">
    <location>
        <begin position="13"/>
        <end position="214"/>
    </location>
</feature>
<dbReference type="InterPro" id="IPR000836">
    <property type="entry name" value="PRTase_dom"/>
</dbReference>
<keyword evidence="8" id="KW-0547">Nucleotide-binding</keyword>
<organism evidence="16 17">
    <name type="scientific">Sulfobacillus acidophilus (strain ATCC 700253 / DSM 10332 / NAL)</name>
    <dbReference type="NCBI Taxonomy" id="679936"/>
    <lineage>
        <taxon>Bacteria</taxon>
        <taxon>Bacillati</taxon>
        <taxon>Bacillota</taxon>
        <taxon>Clostridia</taxon>
        <taxon>Eubacteriales</taxon>
        <taxon>Clostridiales Family XVII. Incertae Sedis</taxon>
        <taxon>Sulfobacillus</taxon>
    </lineage>
</organism>
<accession>G8TZ28</accession>
<keyword evidence="9" id="KW-0460">Magnesium</keyword>
<evidence type="ECO:0000256" key="2">
    <source>
        <dbReference type="ARBA" id="ARBA00005180"/>
    </source>
</evidence>
<evidence type="ECO:0000256" key="9">
    <source>
        <dbReference type="ARBA" id="ARBA00022842"/>
    </source>
</evidence>
<keyword evidence="10" id="KW-0342">GTP-binding</keyword>
<dbReference type="UniPathway" id="UPA00574">
    <property type="reaction ID" value="UER00636"/>
</dbReference>
<evidence type="ECO:0000256" key="10">
    <source>
        <dbReference type="ARBA" id="ARBA00023134"/>
    </source>
</evidence>
<dbReference type="InterPro" id="IPR005765">
    <property type="entry name" value="UPRT"/>
</dbReference>
<reference evidence="17" key="1">
    <citation type="submission" date="2011-12" db="EMBL/GenBank/DDBJ databases">
        <title>The complete genome of chromosome of Sulfobacillus acidophilus DSM 10332.</title>
        <authorList>
            <person name="Lucas S."/>
            <person name="Han J."/>
            <person name="Lapidus A."/>
            <person name="Bruce D."/>
            <person name="Goodwin L."/>
            <person name="Pitluck S."/>
            <person name="Peters L."/>
            <person name="Kyrpides N."/>
            <person name="Mavromatis K."/>
            <person name="Ivanova N."/>
            <person name="Mikhailova N."/>
            <person name="Chertkov O."/>
            <person name="Saunders E."/>
            <person name="Detter J.C."/>
            <person name="Tapia R."/>
            <person name="Han C."/>
            <person name="Land M."/>
            <person name="Hauser L."/>
            <person name="Markowitz V."/>
            <person name="Cheng J.-F."/>
            <person name="Hugenholtz P."/>
            <person name="Woyke T."/>
            <person name="Wu D."/>
            <person name="Pukall R."/>
            <person name="Gehrich-Schroeter G."/>
            <person name="Schneider S."/>
            <person name="Klenk H.-P."/>
            <person name="Eisen J.A."/>
        </authorList>
    </citation>
    <scope>NUCLEOTIDE SEQUENCE [LARGE SCALE GENOMIC DNA]</scope>
    <source>
        <strain evidence="17">ATCC 700253 / DSM 10332 / NAL</strain>
    </source>
</reference>
<evidence type="ECO:0000256" key="12">
    <source>
        <dbReference type="ARBA" id="ARBA00056901"/>
    </source>
</evidence>
<dbReference type="HOGENOM" id="CLU_067096_2_2_9"/>
<comment type="function">
    <text evidence="12">Catalyzes the conversion of uracil and 5-phospho-alpha-D-ribose 1-diphosphate (PRPP) to UMP and diphosphate.</text>
</comment>
<keyword evidence="5" id="KW-0021">Allosteric enzyme</keyword>
<gene>
    <name evidence="16" type="ordered locus">Sulac_2837</name>
</gene>
<dbReference type="NCBIfam" id="NF001097">
    <property type="entry name" value="PRK00129.1"/>
    <property type="match status" value="1"/>
</dbReference>
<reference evidence="16 17" key="2">
    <citation type="journal article" date="2012" name="Stand. Genomic Sci.">
        <title>Complete genome sequence of the moderately thermophilic mineral-sulfide-oxidizing firmicute Sulfobacillus acidophilus type strain (NAL(T)).</title>
        <authorList>
            <person name="Anderson I."/>
            <person name="Chertkov O."/>
            <person name="Chen A."/>
            <person name="Saunders E."/>
            <person name="Lapidus A."/>
            <person name="Nolan M."/>
            <person name="Lucas S."/>
            <person name="Hammon N."/>
            <person name="Deshpande S."/>
            <person name="Cheng J.F."/>
            <person name="Han C."/>
            <person name="Tapia R."/>
            <person name="Goodwin L.A."/>
            <person name="Pitluck S."/>
            <person name="Liolios K."/>
            <person name="Pagani I."/>
            <person name="Ivanova N."/>
            <person name="Mikhailova N."/>
            <person name="Pati A."/>
            <person name="Palaniappan K."/>
            <person name="Land M."/>
            <person name="Pan C."/>
            <person name="Rohde M."/>
            <person name="Pukall R."/>
            <person name="Goker M."/>
            <person name="Detter J.C."/>
            <person name="Woyke T."/>
            <person name="Bristow J."/>
            <person name="Eisen J.A."/>
            <person name="Markowitz V."/>
            <person name="Hugenholtz P."/>
            <person name="Kyrpides N.C."/>
            <person name="Klenk H.P."/>
            <person name="Mavromatis K."/>
        </authorList>
    </citation>
    <scope>NUCLEOTIDE SEQUENCE [LARGE SCALE GENOMIC DNA]</scope>
    <source>
        <strain evidence="17">ATCC 700253 / DSM 10332 / NAL</strain>
    </source>
</reference>
<evidence type="ECO:0000256" key="1">
    <source>
        <dbReference type="ARBA" id="ARBA00001946"/>
    </source>
</evidence>
<comment type="similarity">
    <text evidence="3">Belongs to the UPRTase family.</text>
</comment>
<proteinExistence type="inferred from homology"/>
<evidence type="ECO:0000256" key="13">
    <source>
        <dbReference type="ARBA" id="ARBA00072146"/>
    </source>
</evidence>
<evidence type="ECO:0000313" key="17">
    <source>
        <dbReference type="Proteomes" id="UP000005439"/>
    </source>
</evidence>
<keyword evidence="7" id="KW-0808">Transferase</keyword>
<dbReference type="GO" id="GO:0005737">
    <property type="term" value="C:cytoplasm"/>
    <property type="evidence" value="ECO:0007669"/>
    <property type="project" value="UniProtKB-ARBA"/>
</dbReference>
<dbReference type="CDD" id="cd06223">
    <property type="entry name" value="PRTases_typeI"/>
    <property type="match status" value="1"/>
</dbReference>
<evidence type="ECO:0000256" key="5">
    <source>
        <dbReference type="ARBA" id="ARBA00022533"/>
    </source>
</evidence>
<dbReference type="PANTHER" id="PTHR32315">
    <property type="entry name" value="ADENINE PHOSPHORIBOSYLTRANSFERASE"/>
    <property type="match status" value="1"/>
</dbReference>
<dbReference type="GO" id="GO:0005525">
    <property type="term" value="F:GTP binding"/>
    <property type="evidence" value="ECO:0007669"/>
    <property type="project" value="UniProtKB-KW"/>
</dbReference>
<comment type="catalytic activity">
    <reaction evidence="11">
        <text>UMP + diphosphate = 5-phospho-alpha-D-ribose 1-diphosphate + uracil</text>
        <dbReference type="Rhea" id="RHEA:13017"/>
        <dbReference type="ChEBI" id="CHEBI:17568"/>
        <dbReference type="ChEBI" id="CHEBI:33019"/>
        <dbReference type="ChEBI" id="CHEBI:57865"/>
        <dbReference type="ChEBI" id="CHEBI:58017"/>
        <dbReference type="EC" id="2.4.2.9"/>
    </reaction>
</comment>
<dbReference type="STRING" id="679936.Sulac_2837"/>